<dbReference type="InParanoid" id="A0A3N4LRN9"/>
<protein>
    <submittedName>
        <fullName evidence="3">Uncharacterized protein</fullName>
    </submittedName>
</protein>
<sequence length="290" mass="32243">MAYAPPRPPPPTMAALPHPISSPGQNQNQFVSVPTTPMVQPQPYYQTQVLHPHSPYSINIENYNFWLQQCWRIRFGLRLVILLSSMGVVAAAAYIMSIYNDTKRNTGELWRDKAGQGGIDMSPVALLLAVGAVIMAFSFIMILGSWIPAINHINKLSDIISLSLSSISLIGSITAVTYSFQHPSMNVDFDSPSPISLRKYACTLSPRLLQSAQQKAATGEPMGGVDGRVVVLFSSMCGQFNLAWVLAFVVMVFEVMVLISIPLGRKWRKGLEEVERAEDELIMREKYRRL</sequence>
<evidence type="ECO:0000256" key="1">
    <source>
        <dbReference type="SAM" id="MobiDB-lite"/>
    </source>
</evidence>
<keyword evidence="4" id="KW-1185">Reference proteome</keyword>
<evidence type="ECO:0000313" key="4">
    <source>
        <dbReference type="Proteomes" id="UP000267821"/>
    </source>
</evidence>
<gene>
    <name evidence="3" type="ORF">L211DRAFT_847926</name>
</gene>
<keyword evidence="2" id="KW-1133">Transmembrane helix</keyword>
<dbReference type="EMBL" id="ML121537">
    <property type="protein sequence ID" value="RPB25574.1"/>
    <property type="molecule type" value="Genomic_DNA"/>
</dbReference>
<keyword evidence="2" id="KW-0472">Membrane</keyword>
<feature type="transmembrane region" description="Helical" evidence="2">
    <location>
        <begin position="75"/>
        <end position="99"/>
    </location>
</feature>
<proteinExistence type="predicted"/>
<dbReference type="Proteomes" id="UP000267821">
    <property type="component" value="Unassembled WGS sequence"/>
</dbReference>
<dbReference type="OrthoDB" id="5345945at2759"/>
<feature type="transmembrane region" description="Helical" evidence="2">
    <location>
        <begin position="242"/>
        <end position="261"/>
    </location>
</feature>
<name>A0A3N4LRN9_9PEZI</name>
<feature type="transmembrane region" description="Helical" evidence="2">
    <location>
        <begin position="124"/>
        <end position="147"/>
    </location>
</feature>
<feature type="region of interest" description="Disordered" evidence="1">
    <location>
        <begin position="1"/>
        <end position="29"/>
    </location>
</feature>
<evidence type="ECO:0000313" key="3">
    <source>
        <dbReference type="EMBL" id="RPB25574.1"/>
    </source>
</evidence>
<feature type="transmembrane region" description="Helical" evidence="2">
    <location>
        <begin position="159"/>
        <end position="180"/>
    </location>
</feature>
<reference evidence="3 4" key="1">
    <citation type="journal article" date="2018" name="Nat. Ecol. Evol.">
        <title>Pezizomycetes genomes reveal the molecular basis of ectomycorrhizal truffle lifestyle.</title>
        <authorList>
            <person name="Murat C."/>
            <person name="Payen T."/>
            <person name="Noel B."/>
            <person name="Kuo A."/>
            <person name="Morin E."/>
            <person name="Chen J."/>
            <person name="Kohler A."/>
            <person name="Krizsan K."/>
            <person name="Balestrini R."/>
            <person name="Da Silva C."/>
            <person name="Montanini B."/>
            <person name="Hainaut M."/>
            <person name="Levati E."/>
            <person name="Barry K.W."/>
            <person name="Belfiori B."/>
            <person name="Cichocki N."/>
            <person name="Clum A."/>
            <person name="Dockter R.B."/>
            <person name="Fauchery L."/>
            <person name="Guy J."/>
            <person name="Iotti M."/>
            <person name="Le Tacon F."/>
            <person name="Lindquist E.A."/>
            <person name="Lipzen A."/>
            <person name="Malagnac F."/>
            <person name="Mello A."/>
            <person name="Molinier V."/>
            <person name="Miyauchi S."/>
            <person name="Poulain J."/>
            <person name="Riccioni C."/>
            <person name="Rubini A."/>
            <person name="Sitrit Y."/>
            <person name="Splivallo R."/>
            <person name="Traeger S."/>
            <person name="Wang M."/>
            <person name="Zifcakova L."/>
            <person name="Wipf D."/>
            <person name="Zambonelli A."/>
            <person name="Paolocci F."/>
            <person name="Nowrousian M."/>
            <person name="Ottonello S."/>
            <person name="Baldrian P."/>
            <person name="Spatafora J.W."/>
            <person name="Henrissat B."/>
            <person name="Nagy L.G."/>
            <person name="Aury J.M."/>
            <person name="Wincker P."/>
            <person name="Grigoriev I.V."/>
            <person name="Bonfante P."/>
            <person name="Martin F.M."/>
        </authorList>
    </citation>
    <scope>NUCLEOTIDE SEQUENCE [LARGE SCALE GENOMIC DNA]</scope>
    <source>
        <strain evidence="3 4">ATCC MYA-4762</strain>
    </source>
</reference>
<keyword evidence="2" id="KW-0812">Transmembrane</keyword>
<feature type="compositionally biased region" description="Pro residues" evidence="1">
    <location>
        <begin position="1"/>
        <end position="12"/>
    </location>
</feature>
<evidence type="ECO:0000256" key="2">
    <source>
        <dbReference type="SAM" id="Phobius"/>
    </source>
</evidence>
<organism evidence="3 4">
    <name type="scientific">Terfezia boudieri ATCC MYA-4762</name>
    <dbReference type="NCBI Taxonomy" id="1051890"/>
    <lineage>
        <taxon>Eukaryota</taxon>
        <taxon>Fungi</taxon>
        <taxon>Dikarya</taxon>
        <taxon>Ascomycota</taxon>
        <taxon>Pezizomycotina</taxon>
        <taxon>Pezizomycetes</taxon>
        <taxon>Pezizales</taxon>
        <taxon>Pezizaceae</taxon>
        <taxon>Terfezia</taxon>
    </lineage>
</organism>
<accession>A0A3N4LRN9</accession>
<dbReference type="AlphaFoldDB" id="A0A3N4LRN9"/>